<dbReference type="InterPro" id="IPR002293">
    <property type="entry name" value="AA/rel_permease1"/>
</dbReference>
<dbReference type="Pfam" id="PF13520">
    <property type="entry name" value="AA_permease_2"/>
    <property type="match status" value="1"/>
</dbReference>
<feature type="region of interest" description="Disordered" evidence="8">
    <location>
        <begin position="1"/>
        <end position="102"/>
    </location>
</feature>
<evidence type="ECO:0000256" key="4">
    <source>
        <dbReference type="ARBA" id="ARBA00022692"/>
    </source>
</evidence>
<dbReference type="FunFam" id="1.20.1740.10:FF:000035">
    <property type="entry name" value="Cationic amino acid transporter 5"/>
    <property type="match status" value="1"/>
</dbReference>
<evidence type="ECO:0000256" key="3">
    <source>
        <dbReference type="ARBA" id="ARBA00022448"/>
    </source>
</evidence>
<evidence type="ECO:0000256" key="1">
    <source>
        <dbReference type="ARBA" id="ARBA00004141"/>
    </source>
</evidence>
<keyword evidence="6 9" id="KW-1133">Transmembrane helix</keyword>
<dbReference type="Pfam" id="PF13906">
    <property type="entry name" value="AA_permease_C"/>
    <property type="match status" value="1"/>
</dbReference>
<dbReference type="Gene3D" id="1.20.1740.10">
    <property type="entry name" value="Amino acid/polyamine transporter I"/>
    <property type="match status" value="1"/>
</dbReference>
<keyword evidence="4 9" id="KW-0812">Transmembrane</keyword>
<dbReference type="PANTHER" id="PTHR43243">
    <property type="entry name" value="INNER MEMBRANE TRANSPORTER YGJI-RELATED"/>
    <property type="match status" value="1"/>
</dbReference>
<evidence type="ECO:0000313" key="12">
    <source>
        <dbReference type="Proteomes" id="UP000236161"/>
    </source>
</evidence>
<sequence length="669" mass="72117">MHLDPASVWNVRRRQKSERMVAQKEEDGRGDRRVHLDPASKRRLFTCPTSLSEDPPENYKLDPSPPLHSCLPSPTASSRGSAPPPPAGDPPEGKKRGIKIDRSNSYKMAEGKSFESLGSYGRALMQTGSRLMDRVTARSLEDAEINEMRARSGCEMKRNLSWWDLIWFGIGAVIGAGIFVLTGQEAKESAGPAVVLSFVVSGVSAMLSVFCYTEFAVEIPVAGGSFAYLRVELGDFMAFIAGGNILLEYVIGSAAVARAWTSYLATLFNSRPDNFRLHVASLPEDYSQLDPIAVAVIVGVCVAAVMSTKATSRFNSVASIIHVVILLFIIVAGLLHADPANLKNFTPFGSRGIFSSAAVLFFAYVGFDAVSTMAEETKNPARDIPLGLVGAMSITTAAYCLLALTLCLMVPYQKIDPNAPFSVAFESVGMDWAKYIVSFGALKGMTTVLLVSSVGMARYLTHIARTHMVPSFFADVNPKTGTPVKATVAMLTATAVIALFTDLPILANLLSIATLFIFMLVAVALLVRRYYASGETTPAARNKLAACLATIIGSSVVAAVLWATNVSGWGWYAAVAVAWGAATGYLWVGVPQARKPKVWGVPMVPWLPAMSVLINVFLLGSIDGKSYVRFSVWTGLLLLYYFFFGLHASYDMARVPVMKTTALEEGSKG</sequence>
<dbReference type="Proteomes" id="UP000236161">
    <property type="component" value="Unassembled WGS sequence"/>
</dbReference>
<evidence type="ECO:0000256" key="2">
    <source>
        <dbReference type="ARBA" id="ARBA00008572"/>
    </source>
</evidence>
<dbReference type="GO" id="GO:0005313">
    <property type="term" value="F:L-glutamate transmembrane transporter activity"/>
    <property type="evidence" value="ECO:0007669"/>
    <property type="project" value="TreeGrafter"/>
</dbReference>
<gene>
    <name evidence="11" type="primary">CAT1</name>
    <name evidence="11" type="ORF">AXF42_Ash010237</name>
</gene>
<feature type="transmembrane region" description="Helical" evidence="9">
    <location>
        <begin position="600"/>
        <end position="618"/>
    </location>
</feature>
<feature type="transmembrane region" description="Helical" evidence="9">
    <location>
        <begin position="543"/>
        <end position="563"/>
    </location>
</feature>
<feature type="transmembrane region" description="Helical" evidence="9">
    <location>
        <begin position="482"/>
        <end position="500"/>
    </location>
</feature>
<feature type="transmembrane region" description="Helical" evidence="9">
    <location>
        <begin position="236"/>
        <end position="260"/>
    </location>
</feature>
<dbReference type="STRING" id="1088818.A0A2I0A9X6"/>
<dbReference type="GO" id="GO:0005886">
    <property type="term" value="C:plasma membrane"/>
    <property type="evidence" value="ECO:0007669"/>
    <property type="project" value="TreeGrafter"/>
</dbReference>
<feature type="transmembrane region" description="Helical" evidence="9">
    <location>
        <begin position="193"/>
        <end position="215"/>
    </location>
</feature>
<comment type="similarity">
    <text evidence="2">Belongs to the amino acid-polyamine-organocation (APC) superfamily. Cationic amino acid transporter (CAT) (TC 2.A.3.3) family.</text>
</comment>
<protein>
    <submittedName>
        <fullName evidence="11">Cationic amino acid transporter 1</fullName>
    </submittedName>
</protein>
<evidence type="ECO:0000259" key="10">
    <source>
        <dbReference type="Pfam" id="PF13906"/>
    </source>
</evidence>
<evidence type="ECO:0000256" key="7">
    <source>
        <dbReference type="ARBA" id="ARBA00023136"/>
    </source>
</evidence>
<comment type="subcellular location">
    <subcellularLocation>
        <location evidence="1">Membrane</location>
        <topology evidence="1">Multi-pass membrane protein</topology>
    </subcellularLocation>
</comment>
<feature type="transmembrane region" description="Helical" evidence="9">
    <location>
        <begin position="348"/>
        <end position="367"/>
    </location>
</feature>
<feature type="domain" description="Cationic amino acid transporter C-terminal" evidence="10">
    <location>
        <begin position="599"/>
        <end position="649"/>
    </location>
</feature>
<feature type="transmembrane region" description="Helical" evidence="9">
    <location>
        <begin position="569"/>
        <end position="588"/>
    </location>
</feature>
<feature type="transmembrane region" description="Helical" evidence="9">
    <location>
        <begin position="388"/>
        <end position="412"/>
    </location>
</feature>
<feature type="transmembrane region" description="Helical" evidence="9">
    <location>
        <begin position="506"/>
        <end position="531"/>
    </location>
</feature>
<dbReference type="EMBL" id="KZ452008">
    <property type="protein sequence ID" value="PKA52341.1"/>
    <property type="molecule type" value="Genomic_DNA"/>
</dbReference>
<reference evidence="11 12" key="1">
    <citation type="journal article" date="2017" name="Nature">
        <title>The Apostasia genome and the evolution of orchids.</title>
        <authorList>
            <person name="Zhang G.Q."/>
            <person name="Liu K.W."/>
            <person name="Li Z."/>
            <person name="Lohaus R."/>
            <person name="Hsiao Y.Y."/>
            <person name="Niu S.C."/>
            <person name="Wang J.Y."/>
            <person name="Lin Y.C."/>
            <person name="Xu Q."/>
            <person name="Chen L.J."/>
            <person name="Yoshida K."/>
            <person name="Fujiwara S."/>
            <person name="Wang Z.W."/>
            <person name="Zhang Y.Q."/>
            <person name="Mitsuda N."/>
            <person name="Wang M."/>
            <person name="Liu G.H."/>
            <person name="Pecoraro L."/>
            <person name="Huang H.X."/>
            <person name="Xiao X.J."/>
            <person name="Lin M."/>
            <person name="Wu X.Y."/>
            <person name="Wu W.L."/>
            <person name="Chen Y.Y."/>
            <person name="Chang S.B."/>
            <person name="Sakamoto S."/>
            <person name="Ohme-Takagi M."/>
            <person name="Yagi M."/>
            <person name="Zeng S.J."/>
            <person name="Shen C.Y."/>
            <person name="Yeh C.M."/>
            <person name="Luo Y.B."/>
            <person name="Tsai W.C."/>
            <person name="Van de Peer Y."/>
            <person name="Liu Z.J."/>
        </authorList>
    </citation>
    <scope>NUCLEOTIDE SEQUENCE [LARGE SCALE GENOMIC DNA]</scope>
    <source>
        <strain evidence="12">cv. Shenzhen</strain>
        <tissue evidence="11">Stem</tissue>
    </source>
</reference>
<proteinExistence type="inferred from homology"/>
<evidence type="ECO:0000256" key="6">
    <source>
        <dbReference type="ARBA" id="ARBA00022989"/>
    </source>
</evidence>
<organism evidence="11 12">
    <name type="scientific">Apostasia shenzhenica</name>
    <dbReference type="NCBI Taxonomy" id="1088818"/>
    <lineage>
        <taxon>Eukaryota</taxon>
        <taxon>Viridiplantae</taxon>
        <taxon>Streptophyta</taxon>
        <taxon>Embryophyta</taxon>
        <taxon>Tracheophyta</taxon>
        <taxon>Spermatophyta</taxon>
        <taxon>Magnoliopsida</taxon>
        <taxon>Liliopsida</taxon>
        <taxon>Asparagales</taxon>
        <taxon>Orchidaceae</taxon>
        <taxon>Apostasioideae</taxon>
        <taxon>Apostasia</taxon>
    </lineage>
</organism>
<feature type="transmembrane region" description="Helical" evidence="9">
    <location>
        <begin position="160"/>
        <end position="181"/>
    </location>
</feature>
<dbReference type="GO" id="GO:0015189">
    <property type="term" value="F:L-lysine transmembrane transporter activity"/>
    <property type="evidence" value="ECO:0007669"/>
    <property type="project" value="TreeGrafter"/>
</dbReference>
<name>A0A2I0A9X6_9ASPA</name>
<feature type="transmembrane region" description="Helical" evidence="9">
    <location>
        <begin position="317"/>
        <end position="336"/>
    </location>
</feature>
<feature type="compositionally biased region" description="Basic and acidic residues" evidence="8">
    <location>
        <begin position="17"/>
        <end position="40"/>
    </location>
</feature>
<dbReference type="PANTHER" id="PTHR43243:SF100">
    <property type="entry name" value="CATIONIC AMINO ACID TRANSPORTER C-TERMINAL DOMAIN-CONTAINING PROTEIN"/>
    <property type="match status" value="1"/>
</dbReference>
<evidence type="ECO:0000256" key="9">
    <source>
        <dbReference type="SAM" id="Phobius"/>
    </source>
</evidence>
<feature type="compositionally biased region" description="Low complexity" evidence="8">
    <location>
        <begin position="67"/>
        <end position="81"/>
    </location>
</feature>
<keyword evidence="7 9" id="KW-0472">Membrane</keyword>
<dbReference type="InterPro" id="IPR029485">
    <property type="entry name" value="CAT_C"/>
</dbReference>
<feature type="transmembrane region" description="Helical" evidence="9">
    <location>
        <begin position="630"/>
        <end position="650"/>
    </location>
</feature>
<feature type="transmembrane region" description="Helical" evidence="9">
    <location>
        <begin position="432"/>
        <end position="461"/>
    </location>
</feature>
<evidence type="ECO:0000313" key="11">
    <source>
        <dbReference type="EMBL" id="PKA52341.1"/>
    </source>
</evidence>
<dbReference type="OrthoDB" id="3900342at2759"/>
<keyword evidence="3" id="KW-0813">Transport</keyword>
<feature type="compositionally biased region" description="Basic and acidic residues" evidence="8">
    <location>
        <begin position="91"/>
        <end position="102"/>
    </location>
</feature>
<evidence type="ECO:0000256" key="5">
    <source>
        <dbReference type="ARBA" id="ARBA00022970"/>
    </source>
</evidence>
<keyword evidence="12" id="KW-1185">Reference proteome</keyword>
<keyword evidence="5" id="KW-0029">Amino-acid transport</keyword>
<dbReference type="AlphaFoldDB" id="A0A2I0A9X6"/>
<accession>A0A2I0A9X6</accession>
<evidence type="ECO:0000256" key="8">
    <source>
        <dbReference type="SAM" id="MobiDB-lite"/>
    </source>
</evidence>